<reference evidence="2" key="1">
    <citation type="submission" date="2023-05" db="EMBL/GenBank/DDBJ databases">
        <title>Nepenthes gracilis genome sequencing.</title>
        <authorList>
            <person name="Fukushima K."/>
        </authorList>
    </citation>
    <scope>NUCLEOTIDE SEQUENCE</scope>
    <source>
        <strain evidence="2">SING2019-196</strain>
    </source>
</reference>
<feature type="region of interest" description="Disordered" evidence="1">
    <location>
        <begin position="118"/>
        <end position="189"/>
    </location>
</feature>
<organism evidence="2 3">
    <name type="scientific">Nepenthes gracilis</name>
    <name type="common">Slender pitcher plant</name>
    <dbReference type="NCBI Taxonomy" id="150966"/>
    <lineage>
        <taxon>Eukaryota</taxon>
        <taxon>Viridiplantae</taxon>
        <taxon>Streptophyta</taxon>
        <taxon>Embryophyta</taxon>
        <taxon>Tracheophyta</taxon>
        <taxon>Spermatophyta</taxon>
        <taxon>Magnoliopsida</taxon>
        <taxon>eudicotyledons</taxon>
        <taxon>Gunneridae</taxon>
        <taxon>Pentapetalae</taxon>
        <taxon>Caryophyllales</taxon>
        <taxon>Nepenthaceae</taxon>
        <taxon>Nepenthes</taxon>
    </lineage>
</organism>
<proteinExistence type="predicted"/>
<dbReference type="PANTHER" id="PTHR31903:SF6">
    <property type="entry name" value="F12F1.11-RELATED"/>
    <property type="match status" value="1"/>
</dbReference>
<name>A0AAD3TJU7_NEPGR</name>
<gene>
    <name evidence="2" type="ORF">Nepgr_032106</name>
</gene>
<evidence type="ECO:0000256" key="1">
    <source>
        <dbReference type="SAM" id="MobiDB-lite"/>
    </source>
</evidence>
<feature type="compositionally biased region" description="Gly residues" evidence="1">
    <location>
        <begin position="160"/>
        <end position="183"/>
    </location>
</feature>
<dbReference type="EMBL" id="BSYO01000038">
    <property type="protein sequence ID" value="GMH30263.1"/>
    <property type="molecule type" value="Genomic_DNA"/>
</dbReference>
<keyword evidence="3" id="KW-1185">Reference proteome</keyword>
<dbReference type="AlphaFoldDB" id="A0AAD3TJU7"/>
<dbReference type="Proteomes" id="UP001279734">
    <property type="component" value="Unassembled WGS sequence"/>
</dbReference>
<dbReference type="PANTHER" id="PTHR31903">
    <property type="entry name" value="F12F1.11-RELATED"/>
    <property type="match status" value="1"/>
</dbReference>
<protein>
    <submittedName>
        <fullName evidence="2">Uncharacterized protein</fullName>
    </submittedName>
</protein>
<evidence type="ECO:0000313" key="2">
    <source>
        <dbReference type="EMBL" id="GMH30263.1"/>
    </source>
</evidence>
<comment type="caution">
    <text evidence="2">The sequence shown here is derived from an EMBL/GenBank/DDBJ whole genome shotgun (WGS) entry which is preliminary data.</text>
</comment>
<feature type="compositionally biased region" description="Basic residues" evidence="1">
    <location>
        <begin position="122"/>
        <end position="132"/>
    </location>
</feature>
<accession>A0AAD3TJU7</accession>
<sequence length="209" mass="22429">MKKLYRKGAVHPSPPFTEHLSYLPAAIVTLTAALTAEDREVLAYLISCSENFPTSSGYNPKNISAAAGKKTTRGGDHPPSFRCSCFWCYMSYWVRWDSSPNRQLIHEIIDAFEDGLAQNGKKGSKRDRKKKLLNGSDLGGEVKLHNTNELTQSESVAEGGAHGMSGGADSEGGVGGSGGGGGGGEDDKGSVRKLMSFIEEKIWGFWGVI</sequence>
<evidence type="ECO:0000313" key="3">
    <source>
        <dbReference type="Proteomes" id="UP001279734"/>
    </source>
</evidence>